<sequence>MSRKGRLTTKGKHALILALTIAACVTAMLFSLLLSVLCDGKYVSSAAHAGDISHPALITGKQRQDTDLLTPQWLYYQSDGSVTDRNIKKEMDVLMRKWTKGKLGGKELDRLIKDFLQKKDCPVRKITMQEKAVCVFPSEKELPDYTKTLAKREKIYQFIGVYTGGQQDENGRLLCEYWEVAIG</sequence>
<evidence type="ECO:0000313" key="4">
    <source>
        <dbReference type="Proteomes" id="UP000095495"/>
    </source>
</evidence>
<dbReference type="RefSeq" id="WP_055066904.1">
    <property type="nucleotide sequence ID" value="NZ_CP173697.1"/>
</dbReference>
<protein>
    <submittedName>
        <fullName evidence="1">Uncharacterized protein</fullName>
    </submittedName>
</protein>
<proteinExistence type="predicted"/>
<accession>A0A0M6WB54</accession>
<dbReference type="EMBL" id="CVRR01000005">
    <property type="protein sequence ID" value="CRL32951.1"/>
    <property type="molecule type" value="Genomic_DNA"/>
</dbReference>
<organism evidence="1 3">
    <name type="scientific">Roseburia faecis</name>
    <dbReference type="NCBI Taxonomy" id="301302"/>
    <lineage>
        <taxon>Bacteria</taxon>
        <taxon>Bacillati</taxon>
        <taxon>Bacillota</taxon>
        <taxon>Clostridia</taxon>
        <taxon>Lachnospirales</taxon>
        <taxon>Lachnospiraceae</taxon>
        <taxon>Roseburia</taxon>
    </lineage>
</organism>
<gene>
    <name evidence="2" type="ORF">ERS852420_02532</name>
    <name evidence="1" type="ORF">M72_00841</name>
</gene>
<dbReference type="STRING" id="301302.ERS852420_02532"/>
<evidence type="ECO:0000313" key="3">
    <source>
        <dbReference type="Proteomes" id="UP000049979"/>
    </source>
</evidence>
<dbReference type="PROSITE" id="PS51257">
    <property type="entry name" value="PROKAR_LIPOPROTEIN"/>
    <property type="match status" value="1"/>
</dbReference>
<dbReference type="Proteomes" id="UP000095495">
    <property type="component" value="Unassembled WGS sequence"/>
</dbReference>
<reference evidence="1" key="2">
    <citation type="submission" date="2015-05" db="EMBL/GenBank/DDBJ databases">
        <authorList>
            <person name="Wang D.B."/>
            <person name="Wang M."/>
        </authorList>
    </citation>
    <scope>NUCLEOTIDE SEQUENCE [LARGE SCALE GENOMIC DNA]</scope>
    <source>
        <strain evidence="1">M72</strain>
    </source>
</reference>
<keyword evidence="3" id="KW-1185">Reference proteome</keyword>
<dbReference type="Proteomes" id="UP000049979">
    <property type="component" value="Unassembled WGS sequence"/>
</dbReference>
<name>A0A0M6WB54_9FIRM</name>
<evidence type="ECO:0000313" key="1">
    <source>
        <dbReference type="EMBL" id="CRL32951.1"/>
    </source>
</evidence>
<dbReference type="AlphaFoldDB" id="A0A0M6WB54"/>
<dbReference type="EMBL" id="CYXV01000011">
    <property type="protein sequence ID" value="CUN07409.1"/>
    <property type="molecule type" value="Genomic_DNA"/>
</dbReference>
<reference evidence="3" key="1">
    <citation type="submission" date="2015-05" db="EMBL/GenBank/DDBJ databases">
        <authorList>
            <consortium name="Pathogen Informatics"/>
        </authorList>
    </citation>
    <scope>NUCLEOTIDE SEQUENCE [LARGE SCALE GENOMIC DNA]</scope>
    <source>
        <strain evidence="2 4">2789STDY5608863</strain>
        <strain evidence="3">M72</strain>
    </source>
</reference>
<evidence type="ECO:0000313" key="2">
    <source>
        <dbReference type="EMBL" id="CUN07409.1"/>
    </source>
</evidence>